<dbReference type="PANTHER" id="PTHR48228">
    <property type="entry name" value="SUCCINYL-COA--D-CITRAMALATE COA-TRANSFERASE"/>
    <property type="match status" value="1"/>
</dbReference>
<dbReference type="InterPro" id="IPR003673">
    <property type="entry name" value="CoA-Trfase_fam_III"/>
</dbReference>
<dbReference type="SUPFAM" id="SSF89796">
    <property type="entry name" value="CoA-transferase family III (CaiB/BaiF)"/>
    <property type="match status" value="1"/>
</dbReference>
<evidence type="ECO:0000313" key="1">
    <source>
        <dbReference type="EMBL" id="QBP42166.1"/>
    </source>
</evidence>
<dbReference type="Gene3D" id="3.30.1540.10">
    <property type="entry name" value="formyl-coa transferase, domain 3"/>
    <property type="match status" value="1"/>
</dbReference>
<dbReference type="GO" id="GO:0016740">
    <property type="term" value="F:transferase activity"/>
    <property type="evidence" value="ECO:0007669"/>
    <property type="project" value="UniProtKB-KW"/>
</dbReference>
<keyword evidence="2" id="KW-1185">Reference proteome</keyword>
<dbReference type="InterPro" id="IPR023606">
    <property type="entry name" value="CoA-Trfase_III_dom_1_sf"/>
</dbReference>
<reference evidence="1 2" key="1">
    <citation type="submission" date="2019-03" db="EMBL/GenBank/DDBJ databases">
        <title>Complete genome sequence of Paenisporosarcina antarctica CGMCC 1.6503T.</title>
        <authorList>
            <person name="Rong J.-C."/>
            <person name="Chi N.-Y."/>
            <person name="Zhang Q.-F."/>
        </authorList>
    </citation>
    <scope>NUCLEOTIDE SEQUENCE [LARGE SCALE GENOMIC DNA]</scope>
    <source>
        <strain evidence="1 2">CGMCC 1.6503</strain>
    </source>
</reference>
<dbReference type="InterPro" id="IPR050509">
    <property type="entry name" value="CoA-transferase_III"/>
</dbReference>
<proteinExistence type="predicted"/>
<name>A0A4P7A2J9_9BACL</name>
<sequence length="324" mass="35916">MKPLDQIRVLDITYYLPGPFSTMRLAEMGADVVKIEPPEGDPAISMSGGAIHRANNRGKVIVHLDLKTPHGKEQLAERIKHSDVLLESFRPGVMERLGFGYEEVKAINPSIVYCSMTGYGSGSPLGNFGSHDLNYLALSGVLSQIQDSKGKPVIPKTTLADYAGGFAVSESILAALVLRFRKGEGSKIEVSITDTMAKFQGTNLEYLASGVSDHGIPEIDGSYVAYNIYETKDGRYIALAALELKFWTNFCEFAKRPDWQAMQFELAGSEVHQQIDLFFASLSWEEWLNISLETDFCLTPIMYPSELDQHPHWSSRGNLVSLKQ</sequence>
<accession>A0A4P7A2J9</accession>
<dbReference type="AlphaFoldDB" id="A0A4P7A2J9"/>
<dbReference type="Pfam" id="PF02515">
    <property type="entry name" value="CoA_transf_3"/>
    <property type="match status" value="1"/>
</dbReference>
<gene>
    <name evidence="1" type="ORF">E2636_13865</name>
</gene>
<dbReference type="EMBL" id="CP038015">
    <property type="protein sequence ID" value="QBP42166.1"/>
    <property type="molecule type" value="Genomic_DNA"/>
</dbReference>
<organism evidence="1 2">
    <name type="scientific">Paenisporosarcina antarctica</name>
    <dbReference type="NCBI Taxonomy" id="417367"/>
    <lineage>
        <taxon>Bacteria</taxon>
        <taxon>Bacillati</taxon>
        <taxon>Bacillota</taxon>
        <taxon>Bacilli</taxon>
        <taxon>Bacillales</taxon>
        <taxon>Caryophanaceae</taxon>
        <taxon>Paenisporosarcina</taxon>
    </lineage>
</organism>
<dbReference type="Gene3D" id="3.40.50.10540">
    <property type="entry name" value="Crotonobetainyl-coa:carnitine coa-transferase, domain 1"/>
    <property type="match status" value="1"/>
</dbReference>
<dbReference type="Proteomes" id="UP000294292">
    <property type="component" value="Chromosome"/>
</dbReference>
<dbReference type="KEGG" id="panc:E2636_13865"/>
<protein>
    <submittedName>
        <fullName evidence="1">CoA transferase</fullName>
    </submittedName>
</protein>
<dbReference type="RefSeq" id="WP_134210722.1">
    <property type="nucleotide sequence ID" value="NZ_CP038015.1"/>
</dbReference>
<evidence type="ECO:0000313" key="2">
    <source>
        <dbReference type="Proteomes" id="UP000294292"/>
    </source>
</evidence>
<keyword evidence="1" id="KW-0808">Transferase</keyword>
<dbReference type="OrthoDB" id="9797653at2"/>
<dbReference type="InterPro" id="IPR044855">
    <property type="entry name" value="CoA-Trfase_III_dom3_sf"/>
</dbReference>
<dbReference type="PANTHER" id="PTHR48228:SF5">
    <property type="entry name" value="ALPHA-METHYLACYL-COA RACEMASE"/>
    <property type="match status" value="1"/>
</dbReference>